<dbReference type="RefSeq" id="WP_146783823.1">
    <property type="nucleotide sequence ID" value="NZ_BAABIO010000002.1"/>
</dbReference>
<reference evidence="5 6" key="1">
    <citation type="journal article" date="2015" name="Int. J. Syst. Evol. Microbiol.">
        <title>Flavisolibacter ginsenosidimutans sp. nov., with ginsenoside-converting activity isolated from soil used for cultivating ginseng.</title>
        <authorList>
            <person name="Zhao Y."/>
            <person name="Liu Q."/>
            <person name="Kang M.S."/>
            <person name="Jin F."/>
            <person name="Yu H."/>
            <person name="Im W.T."/>
        </authorList>
    </citation>
    <scope>NUCLEOTIDE SEQUENCE [LARGE SCALE GENOMIC DNA]</scope>
    <source>
        <strain evidence="5 6">Gsoil 636</strain>
    </source>
</reference>
<evidence type="ECO:0000313" key="6">
    <source>
        <dbReference type="Proteomes" id="UP000321204"/>
    </source>
</evidence>
<name>A0A5B8UFS4_9BACT</name>
<proteinExistence type="inferred from homology"/>
<dbReference type="Gene3D" id="1.10.287.1120">
    <property type="entry name" value="Bipartite methylase S protein"/>
    <property type="match status" value="1"/>
</dbReference>
<dbReference type="GO" id="GO:0009307">
    <property type="term" value="P:DNA restriction-modification system"/>
    <property type="evidence" value="ECO:0007669"/>
    <property type="project" value="UniProtKB-KW"/>
</dbReference>
<dbReference type="InterPro" id="IPR000055">
    <property type="entry name" value="Restrct_endonuc_typeI_TRD"/>
</dbReference>
<dbReference type="PANTHER" id="PTHR30408">
    <property type="entry name" value="TYPE-1 RESTRICTION ENZYME ECOKI SPECIFICITY PROTEIN"/>
    <property type="match status" value="1"/>
</dbReference>
<dbReference type="AlphaFoldDB" id="A0A5B8UFS4"/>
<keyword evidence="6" id="KW-1185">Reference proteome</keyword>
<keyword evidence="5" id="KW-0255">Endonuclease</keyword>
<dbReference type="GO" id="GO:0004519">
    <property type="term" value="F:endonuclease activity"/>
    <property type="evidence" value="ECO:0007669"/>
    <property type="project" value="UniProtKB-KW"/>
</dbReference>
<dbReference type="PANTHER" id="PTHR30408:SF12">
    <property type="entry name" value="TYPE I RESTRICTION ENZYME MJAVIII SPECIFICITY SUBUNIT"/>
    <property type="match status" value="1"/>
</dbReference>
<dbReference type="EMBL" id="CP042433">
    <property type="protein sequence ID" value="QEC55338.1"/>
    <property type="molecule type" value="Genomic_DNA"/>
</dbReference>
<dbReference type="InterPro" id="IPR044946">
    <property type="entry name" value="Restrct_endonuc_typeI_TRD_sf"/>
</dbReference>
<comment type="similarity">
    <text evidence="1">Belongs to the type-I restriction system S methylase family.</text>
</comment>
<evidence type="ECO:0000259" key="4">
    <source>
        <dbReference type="Pfam" id="PF01420"/>
    </source>
</evidence>
<accession>A0A5B8UFS4</accession>
<keyword evidence="5" id="KW-0378">Hydrolase</keyword>
<evidence type="ECO:0000256" key="1">
    <source>
        <dbReference type="ARBA" id="ARBA00010923"/>
    </source>
</evidence>
<sequence length="437" mass="49431">MMKGWEVEILEKIVDVKGGKRLPKGERLLDNPTPFPYIRVTDFENYTVNTSDIKYLSPRIQEKIKNYIIKKEDVFISIAGTIGFVGKIPDVLDGANLTENAARLIVKDKNLLDRDFLVFFLSASHNKEDLLSRMSKNAQPKLSLSNIKSFQLLLPPLPEQRKIAYVLSTVQKAIEQQDKLIRTTTELKKALMQKLFTEGTKGERQKQTEIGPVPESWEVVKLGKLADVTSGGTPSRTESKYWNGGTIPWVKTGEVDYCVINEAEEHITELGLKNSSAKLYPKGTLLMAMYGQGITRGKVALLGIDATINQACAAIIPRNEQEILSEYLYYFFEFHYDFIRSLGHGANQKNLSGTLIKGIEIAYSKTIADQEFIVSTLKCFDERISIHKKKKQTLTDLFKTLLHELMTGQRRVHDLEFENLAKEYTLSDEPLTMAAEA</sequence>
<dbReference type="KEGG" id="fgg:FSB75_05265"/>
<dbReference type="Gene3D" id="3.90.220.20">
    <property type="entry name" value="DNA methylase specificity domains"/>
    <property type="match status" value="2"/>
</dbReference>
<dbReference type="Proteomes" id="UP000321204">
    <property type="component" value="Chromosome"/>
</dbReference>
<dbReference type="REBASE" id="358813">
    <property type="entry name" value="S.Fgi636ORF5270P"/>
</dbReference>
<dbReference type="SUPFAM" id="SSF116734">
    <property type="entry name" value="DNA methylase specificity domain"/>
    <property type="match status" value="2"/>
</dbReference>
<keyword evidence="2" id="KW-0680">Restriction system</keyword>
<keyword evidence="3" id="KW-0238">DNA-binding</keyword>
<dbReference type="GO" id="GO:0003677">
    <property type="term" value="F:DNA binding"/>
    <property type="evidence" value="ECO:0007669"/>
    <property type="project" value="UniProtKB-KW"/>
</dbReference>
<organism evidence="5 6">
    <name type="scientific">Flavisolibacter ginsenosidimutans</name>
    <dbReference type="NCBI Taxonomy" id="661481"/>
    <lineage>
        <taxon>Bacteria</taxon>
        <taxon>Pseudomonadati</taxon>
        <taxon>Bacteroidota</taxon>
        <taxon>Chitinophagia</taxon>
        <taxon>Chitinophagales</taxon>
        <taxon>Chitinophagaceae</taxon>
        <taxon>Flavisolibacter</taxon>
    </lineage>
</organism>
<protein>
    <submittedName>
        <fullName evidence="5">Restriction endonuclease subunit S</fullName>
    </submittedName>
</protein>
<feature type="domain" description="Type I restriction modification DNA specificity" evidence="4">
    <location>
        <begin position="214"/>
        <end position="395"/>
    </location>
</feature>
<dbReference type="Pfam" id="PF01420">
    <property type="entry name" value="Methylase_S"/>
    <property type="match status" value="2"/>
</dbReference>
<gene>
    <name evidence="5" type="ORF">FSB75_05265</name>
</gene>
<evidence type="ECO:0000256" key="2">
    <source>
        <dbReference type="ARBA" id="ARBA00022747"/>
    </source>
</evidence>
<evidence type="ECO:0000313" key="5">
    <source>
        <dbReference type="EMBL" id="QEC55338.1"/>
    </source>
</evidence>
<keyword evidence="5" id="KW-0540">Nuclease</keyword>
<dbReference type="CDD" id="cd17287">
    <property type="entry name" value="RMtype1_S_EcoN10ORF171P_TRD2-CR2_like"/>
    <property type="match status" value="1"/>
</dbReference>
<dbReference type="OrthoDB" id="667970at2"/>
<evidence type="ECO:0000256" key="3">
    <source>
        <dbReference type="ARBA" id="ARBA00023125"/>
    </source>
</evidence>
<dbReference type="InterPro" id="IPR052021">
    <property type="entry name" value="Type-I_RS_S_subunit"/>
</dbReference>
<feature type="domain" description="Type I restriction modification DNA specificity" evidence="4">
    <location>
        <begin position="2"/>
        <end position="177"/>
    </location>
</feature>
<dbReference type="CDD" id="cd17256">
    <property type="entry name" value="RMtype1_S_EcoJA65PI-TRD1-CR1_like"/>
    <property type="match status" value="1"/>
</dbReference>